<organism evidence="1 2">
    <name type="scientific">Lentzea roselyniae</name>
    <dbReference type="NCBI Taxonomy" id="531940"/>
    <lineage>
        <taxon>Bacteria</taxon>
        <taxon>Bacillati</taxon>
        <taxon>Actinomycetota</taxon>
        <taxon>Actinomycetes</taxon>
        <taxon>Pseudonocardiales</taxon>
        <taxon>Pseudonocardiaceae</taxon>
        <taxon>Lentzea</taxon>
    </lineage>
</organism>
<gene>
    <name evidence="1" type="ORF">GCM10022267_10770</name>
</gene>
<dbReference type="Proteomes" id="UP001500711">
    <property type="component" value="Unassembled WGS sequence"/>
</dbReference>
<keyword evidence="2" id="KW-1185">Reference proteome</keyword>
<sequence>MSFQPGEPAGAGVPGLAGGFTGPLVADCGAGAGAEELLLGAGELLDVLVEVALVLSATGVGLTALVGEQAASVMTPPVSSTANLSFTAGSTSTRVHDGGP</sequence>
<reference evidence="2" key="1">
    <citation type="journal article" date="2019" name="Int. J. Syst. Evol. Microbiol.">
        <title>The Global Catalogue of Microorganisms (GCM) 10K type strain sequencing project: providing services to taxonomists for standard genome sequencing and annotation.</title>
        <authorList>
            <consortium name="The Broad Institute Genomics Platform"/>
            <consortium name="The Broad Institute Genome Sequencing Center for Infectious Disease"/>
            <person name="Wu L."/>
            <person name="Ma J."/>
        </authorList>
    </citation>
    <scope>NUCLEOTIDE SEQUENCE [LARGE SCALE GENOMIC DNA]</scope>
    <source>
        <strain evidence="2">JCM 17494</strain>
    </source>
</reference>
<evidence type="ECO:0008006" key="3">
    <source>
        <dbReference type="Google" id="ProtNLM"/>
    </source>
</evidence>
<evidence type="ECO:0000313" key="2">
    <source>
        <dbReference type="Proteomes" id="UP001500711"/>
    </source>
</evidence>
<comment type="caution">
    <text evidence="1">The sequence shown here is derived from an EMBL/GenBank/DDBJ whole genome shotgun (WGS) entry which is preliminary data.</text>
</comment>
<protein>
    <recommendedName>
        <fullName evidence="3">Secreted protein</fullName>
    </recommendedName>
</protein>
<evidence type="ECO:0000313" key="1">
    <source>
        <dbReference type="EMBL" id="GAA3626387.1"/>
    </source>
</evidence>
<accession>A0ABP7A7D8</accession>
<dbReference type="EMBL" id="BAABBE010000003">
    <property type="protein sequence ID" value="GAA3626387.1"/>
    <property type="molecule type" value="Genomic_DNA"/>
</dbReference>
<proteinExistence type="predicted"/>
<name>A0ABP7A7D8_9PSEU</name>